<proteinExistence type="predicted"/>
<dbReference type="NCBIfam" id="TIGR02197">
    <property type="entry name" value="heptose_epim"/>
    <property type="match status" value="1"/>
</dbReference>
<protein>
    <submittedName>
        <fullName evidence="5">ADP-glyceromanno-heptose 6-epimerase</fullName>
        <ecNumber evidence="5">5.1.3.20</ecNumber>
    </submittedName>
</protein>
<evidence type="ECO:0000259" key="4">
    <source>
        <dbReference type="Pfam" id="PF01370"/>
    </source>
</evidence>
<keyword evidence="2 5" id="KW-0413">Isomerase</keyword>
<sequence length="321" mass="37224">MIVVTGALGFIGSVLARKLRGAEIVAVDNFHDEERKNRLRDVPNLTRVDRRHFLAWLDKHHAAVDFIFHLGARTDTIEFDRELLRALNTDYTKAIWQRCVRYDLPLVYASSAATYGAGTLGFNDDEDHLDSLTPLNPYGDSKHHFDTWALKQEQRPPFWAGLKFFNVFGPNENHKGRMASVIWHAYHQINTTHKIQLFRSYNSQFENGRQERDFIYVEDIVDVCLHMAHHRPASGIYNVGSGKARSFCDLAQALFRVCGKPEAIEFIDMPEKMRHTYQYFTRANVDKLRNAGYTREFYTLEDGIADYVDNYLKHNRAYGNN</sequence>
<reference evidence="5 6" key="1">
    <citation type="submission" date="2021-01" db="EMBL/GenBank/DDBJ databases">
        <title>Chryseolinea sp. Jin1 Genome sequencing and assembly.</title>
        <authorList>
            <person name="Kim I."/>
        </authorList>
    </citation>
    <scope>NUCLEOTIDE SEQUENCE [LARGE SCALE GENOMIC DNA]</scope>
    <source>
        <strain evidence="5 6">Jin1</strain>
    </source>
</reference>
<evidence type="ECO:0000256" key="1">
    <source>
        <dbReference type="ARBA" id="ARBA00022857"/>
    </source>
</evidence>
<dbReference type="InterPro" id="IPR036291">
    <property type="entry name" value="NAD(P)-bd_dom_sf"/>
</dbReference>
<evidence type="ECO:0000313" key="5">
    <source>
        <dbReference type="EMBL" id="MBL0743052.1"/>
    </source>
</evidence>
<evidence type="ECO:0000256" key="3">
    <source>
        <dbReference type="ARBA" id="ARBA00023277"/>
    </source>
</evidence>
<dbReference type="Gene3D" id="3.40.50.720">
    <property type="entry name" value="NAD(P)-binding Rossmann-like Domain"/>
    <property type="match status" value="1"/>
</dbReference>
<dbReference type="GO" id="GO:0008712">
    <property type="term" value="F:ADP-glyceromanno-heptose 6-epimerase activity"/>
    <property type="evidence" value="ECO:0007669"/>
    <property type="project" value="UniProtKB-EC"/>
</dbReference>
<keyword evidence="3" id="KW-0119">Carbohydrate metabolism</keyword>
<evidence type="ECO:0000313" key="6">
    <source>
        <dbReference type="Proteomes" id="UP000613030"/>
    </source>
</evidence>
<dbReference type="InterPro" id="IPR001509">
    <property type="entry name" value="Epimerase_deHydtase"/>
</dbReference>
<accession>A0ABS1KV06</accession>
<dbReference type="Proteomes" id="UP000613030">
    <property type="component" value="Unassembled WGS sequence"/>
</dbReference>
<dbReference type="PANTHER" id="PTHR43103:SF3">
    <property type="entry name" value="ADP-L-GLYCERO-D-MANNO-HEPTOSE-6-EPIMERASE"/>
    <property type="match status" value="1"/>
</dbReference>
<name>A0ABS1KV06_9BACT</name>
<dbReference type="SUPFAM" id="SSF51735">
    <property type="entry name" value="NAD(P)-binding Rossmann-fold domains"/>
    <property type="match status" value="1"/>
</dbReference>
<gene>
    <name evidence="5" type="primary">rfaD</name>
    <name evidence="5" type="ORF">JI741_17615</name>
</gene>
<comment type="caution">
    <text evidence="5">The sequence shown here is derived from an EMBL/GenBank/DDBJ whole genome shotgun (WGS) entry which is preliminary data.</text>
</comment>
<dbReference type="RefSeq" id="WP_202011929.1">
    <property type="nucleotide sequence ID" value="NZ_JAERRB010000005.1"/>
</dbReference>
<dbReference type="Gene3D" id="3.90.25.10">
    <property type="entry name" value="UDP-galactose 4-epimerase, domain 1"/>
    <property type="match status" value="1"/>
</dbReference>
<dbReference type="EMBL" id="JAERRB010000005">
    <property type="protein sequence ID" value="MBL0743052.1"/>
    <property type="molecule type" value="Genomic_DNA"/>
</dbReference>
<organism evidence="5 6">
    <name type="scientific">Chryseolinea lacunae</name>
    <dbReference type="NCBI Taxonomy" id="2801331"/>
    <lineage>
        <taxon>Bacteria</taxon>
        <taxon>Pseudomonadati</taxon>
        <taxon>Bacteroidota</taxon>
        <taxon>Cytophagia</taxon>
        <taxon>Cytophagales</taxon>
        <taxon>Fulvivirgaceae</taxon>
        <taxon>Chryseolinea</taxon>
    </lineage>
</organism>
<dbReference type="Pfam" id="PF01370">
    <property type="entry name" value="Epimerase"/>
    <property type="match status" value="1"/>
</dbReference>
<evidence type="ECO:0000256" key="2">
    <source>
        <dbReference type="ARBA" id="ARBA00023235"/>
    </source>
</evidence>
<dbReference type="EC" id="5.1.3.20" evidence="5"/>
<feature type="domain" description="NAD-dependent epimerase/dehydratase" evidence="4">
    <location>
        <begin position="2"/>
        <end position="240"/>
    </location>
</feature>
<dbReference type="InterPro" id="IPR011912">
    <property type="entry name" value="Heptose_epim"/>
</dbReference>
<keyword evidence="6" id="KW-1185">Reference proteome</keyword>
<dbReference type="PANTHER" id="PTHR43103">
    <property type="entry name" value="NUCLEOSIDE-DIPHOSPHATE-SUGAR EPIMERASE"/>
    <property type="match status" value="1"/>
</dbReference>
<keyword evidence="1" id="KW-0521">NADP</keyword>